<proteinExistence type="predicted"/>
<sequence length="110" mass="13049">MTYGDEYIRTNSKIKGIEKLYACWEFRYSELDLLDGSNLICIASYRTLPKNDHFISAGFYDRIEDFKIEARKITHIIYSFLFIPSSREESGEIIEDVMSWNKKGFLERTR</sequence>
<dbReference type="EMBL" id="FQWH01000014">
    <property type="protein sequence ID" value="SHH65307.1"/>
    <property type="molecule type" value="Genomic_DNA"/>
</dbReference>
<organism evidence="1 2">
    <name type="scientific">Flavobacterium johnsoniae</name>
    <name type="common">Cytophaga johnsonae</name>
    <dbReference type="NCBI Taxonomy" id="986"/>
    <lineage>
        <taxon>Bacteria</taxon>
        <taxon>Pseudomonadati</taxon>
        <taxon>Bacteroidota</taxon>
        <taxon>Flavobacteriia</taxon>
        <taxon>Flavobacteriales</taxon>
        <taxon>Flavobacteriaceae</taxon>
        <taxon>Flavobacterium</taxon>
    </lineage>
</organism>
<gene>
    <name evidence="1" type="ORF">SAMN05444388_114101</name>
</gene>
<dbReference type="Proteomes" id="UP000184112">
    <property type="component" value="Unassembled WGS sequence"/>
</dbReference>
<dbReference type="AlphaFoldDB" id="A0A1M5UQL0"/>
<accession>A0A1M5UQL0</accession>
<name>A0A1M5UQL0_FLAJO</name>
<reference evidence="1 2" key="1">
    <citation type="submission" date="2016-11" db="EMBL/GenBank/DDBJ databases">
        <authorList>
            <person name="Jaros S."/>
            <person name="Januszkiewicz K."/>
            <person name="Wedrychowicz H."/>
        </authorList>
    </citation>
    <scope>NUCLEOTIDE SEQUENCE [LARGE SCALE GENOMIC DNA]</scope>
    <source>
        <strain evidence="1 2">DSM 6792</strain>
    </source>
</reference>
<dbReference type="RefSeq" id="WP_073411052.1">
    <property type="nucleotide sequence ID" value="NZ_FQWH01000014.1"/>
</dbReference>
<evidence type="ECO:0000313" key="1">
    <source>
        <dbReference type="EMBL" id="SHH65307.1"/>
    </source>
</evidence>
<protein>
    <submittedName>
        <fullName evidence="1">Uncharacterized protein</fullName>
    </submittedName>
</protein>
<evidence type="ECO:0000313" key="2">
    <source>
        <dbReference type="Proteomes" id="UP000184112"/>
    </source>
</evidence>